<name>A0A261SBZ0_9BORD</name>
<comment type="caution">
    <text evidence="3">The sequence shown here is derived from an EMBL/GenBank/DDBJ whole genome shotgun (WGS) entry which is preliminary data.</text>
</comment>
<dbReference type="InterPro" id="IPR042100">
    <property type="entry name" value="Bug_dom1"/>
</dbReference>
<sequence length="330" mass="34567">MRKSIFPRRRLLAGLALCIPTLAMTAAARASDDYPSHPITLVVPFAAGGGTDSIARDLARTLADRLGRSVVVENRGGGGGAIGAGMVANARPDGYTLLFATSTFVTNAAAGVATNYDVQKSFAPIALLGRGPLLVVSAKNLGLKNIAGLRELASKPDANLNFCSAGNGSINHLSGELFKQKTGAQMTHVPYKGSGPATVDLLAGRVQVFFATVPTILPQVKDHRVDLLAVTGKTRSPLFPDVPTVEESGVPDFDISTWWAVLAPAGTPQAIIDKLNKDVNAAAADKIVAERLKNEGAEAFSGPPEALAKTLDSELKMWRQVVAKSGMKMD</sequence>
<dbReference type="OrthoDB" id="8678390at2"/>
<dbReference type="SUPFAM" id="SSF53850">
    <property type="entry name" value="Periplasmic binding protein-like II"/>
    <property type="match status" value="1"/>
</dbReference>
<dbReference type="Pfam" id="PF03401">
    <property type="entry name" value="TctC"/>
    <property type="match status" value="1"/>
</dbReference>
<feature type="signal peptide" evidence="2">
    <location>
        <begin position="1"/>
        <end position="30"/>
    </location>
</feature>
<dbReference type="RefSeq" id="WP_094853856.1">
    <property type="nucleotide sequence ID" value="NZ_NEVM01000002.1"/>
</dbReference>
<dbReference type="AlphaFoldDB" id="A0A261SBZ0"/>
<evidence type="ECO:0000313" key="3">
    <source>
        <dbReference type="EMBL" id="OZI34866.1"/>
    </source>
</evidence>
<dbReference type="PANTHER" id="PTHR42928:SF5">
    <property type="entry name" value="BLR1237 PROTEIN"/>
    <property type="match status" value="1"/>
</dbReference>
<dbReference type="EMBL" id="NEVM01000002">
    <property type="protein sequence ID" value="OZI34866.1"/>
    <property type="molecule type" value="Genomic_DNA"/>
</dbReference>
<evidence type="ECO:0000313" key="4">
    <source>
        <dbReference type="Proteomes" id="UP000216020"/>
    </source>
</evidence>
<dbReference type="PIRSF" id="PIRSF017082">
    <property type="entry name" value="YflP"/>
    <property type="match status" value="1"/>
</dbReference>
<organism evidence="3 4">
    <name type="scientific">Bordetella genomosp. 10</name>
    <dbReference type="NCBI Taxonomy" id="1416804"/>
    <lineage>
        <taxon>Bacteria</taxon>
        <taxon>Pseudomonadati</taxon>
        <taxon>Pseudomonadota</taxon>
        <taxon>Betaproteobacteria</taxon>
        <taxon>Burkholderiales</taxon>
        <taxon>Alcaligenaceae</taxon>
        <taxon>Bordetella</taxon>
    </lineage>
</organism>
<dbReference type="Gene3D" id="3.40.190.10">
    <property type="entry name" value="Periplasmic binding protein-like II"/>
    <property type="match status" value="1"/>
</dbReference>
<dbReference type="PANTHER" id="PTHR42928">
    <property type="entry name" value="TRICARBOXYLATE-BINDING PROTEIN"/>
    <property type="match status" value="1"/>
</dbReference>
<feature type="chain" id="PRO_5012559991" evidence="2">
    <location>
        <begin position="31"/>
        <end position="330"/>
    </location>
</feature>
<dbReference type="Gene3D" id="3.40.190.150">
    <property type="entry name" value="Bordetella uptake gene, domain 1"/>
    <property type="match status" value="1"/>
</dbReference>
<reference evidence="4" key="1">
    <citation type="submission" date="2017-05" db="EMBL/GenBank/DDBJ databases">
        <title>Complete and WGS of Bordetella genogroups.</title>
        <authorList>
            <person name="Spilker T."/>
            <person name="Lipuma J."/>
        </authorList>
    </citation>
    <scope>NUCLEOTIDE SEQUENCE [LARGE SCALE GENOMIC DNA]</scope>
    <source>
        <strain evidence="4">AU16122</strain>
    </source>
</reference>
<protein>
    <submittedName>
        <fullName evidence="3">Fis family transcriptional regulator</fullName>
    </submittedName>
</protein>
<keyword evidence="2" id="KW-0732">Signal</keyword>
<proteinExistence type="inferred from homology"/>
<evidence type="ECO:0000256" key="1">
    <source>
        <dbReference type="ARBA" id="ARBA00006987"/>
    </source>
</evidence>
<keyword evidence="4" id="KW-1185">Reference proteome</keyword>
<accession>A0A261SBZ0</accession>
<dbReference type="CDD" id="cd13578">
    <property type="entry name" value="PBP2_Bug27"/>
    <property type="match status" value="1"/>
</dbReference>
<dbReference type="InterPro" id="IPR005064">
    <property type="entry name" value="BUG"/>
</dbReference>
<comment type="similarity">
    <text evidence="1">Belongs to the UPF0065 (bug) family.</text>
</comment>
<evidence type="ECO:0000256" key="2">
    <source>
        <dbReference type="SAM" id="SignalP"/>
    </source>
</evidence>
<dbReference type="Proteomes" id="UP000216020">
    <property type="component" value="Unassembled WGS sequence"/>
</dbReference>
<gene>
    <name evidence="3" type="ORF">CAL29_15510</name>
</gene>